<protein>
    <submittedName>
        <fullName evidence="2">Uncharacterized protein</fullName>
    </submittedName>
</protein>
<proteinExistence type="predicted"/>
<gene>
    <name evidence="2" type="ORF">FA15DRAFT_659052</name>
</gene>
<sequence length="231" mass="25438">MPAEAVVGLRQCAGWIDDTTGVPDPPYLMPTSNCPPMYAFPFLPLRPLDPSHRRLSSSFGALSVAAAQRDASVSSFASSGEGERGCRKSLWLEMRGRSLGVTTCDMFRGELLQAVNGAAEEPREGLYQIGDGDRCAAPRFVSLCTWRARDVCTSQLRAIFSQPSDSEDGALTSRLPHLHRRSQESRSTILRPVIQPRIRHPSLHYQVPQLRNEVQDFALRVDEFGGAGVRA</sequence>
<evidence type="ECO:0000313" key="3">
    <source>
        <dbReference type="Proteomes" id="UP000307440"/>
    </source>
</evidence>
<organism evidence="2 3">
    <name type="scientific">Coprinopsis marcescibilis</name>
    <name type="common">Agaric fungus</name>
    <name type="synonym">Psathyrella marcescibilis</name>
    <dbReference type="NCBI Taxonomy" id="230819"/>
    <lineage>
        <taxon>Eukaryota</taxon>
        <taxon>Fungi</taxon>
        <taxon>Dikarya</taxon>
        <taxon>Basidiomycota</taxon>
        <taxon>Agaricomycotina</taxon>
        <taxon>Agaricomycetes</taxon>
        <taxon>Agaricomycetidae</taxon>
        <taxon>Agaricales</taxon>
        <taxon>Agaricineae</taxon>
        <taxon>Psathyrellaceae</taxon>
        <taxon>Coprinopsis</taxon>
    </lineage>
</organism>
<reference evidence="2 3" key="1">
    <citation type="journal article" date="2019" name="Nat. Ecol. Evol.">
        <title>Megaphylogeny resolves global patterns of mushroom evolution.</title>
        <authorList>
            <person name="Varga T."/>
            <person name="Krizsan K."/>
            <person name="Foldi C."/>
            <person name="Dima B."/>
            <person name="Sanchez-Garcia M."/>
            <person name="Sanchez-Ramirez S."/>
            <person name="Szollosi G.J."/>
            <person name="Szarkandi J.G."/>
            <person name="Papp V."/>
            <person name="Albert L."/>
            <person name="Andreopoulos W."/>
            <person name="Angelini C."/>
            <person name="Antonin V."/>
            <person name="Barry K.W."/>
            <person name="Bougher N.L."/>
            <person name="Buchanan P."/>
            <person name="Buyck B."/>
            <person name="Bense V."/>
            <person name="Catcheside P."/>
            <person name="Chovatia M."/>
            <person name="Cooper J."/>
            <person name="Damon W."/>
            <person name="Desjardin D."/>
            <person name="Finy P."/>
            <person name="Geml J."/>
            <person name="Haridas S."/>
            <person name="Hughes K."/>
            <person name="Justo A."/>
            <person name="Karasinski D."/>
            <person name="Kautmanova I."/>
            <person name="Kiss B."/>
            <person name="Kocsube S."/>
            <person name="Kotiranta H."/>
            <person name="LaButti K.M."/>
            <person name="Lechner B.E."/>
            <person name="Liimatainen K."/>
            <person name="Lipzen A."/>
            <person name="Lukacs Z."/>
            <person name="Mihaltcheva S."/>
            <person name="Morgado L.N."/>
            <person name="Niskanen T."/>
            <person name="Noordeloos M.E."/>
            <person name="Ohm R.A."/>
            <person name="Ortiz-Santana B."/>
            <person name="Ovrebo C."/>
            <person name="Racz N."/>
            <person name="Riley R."/>
            <person name="Savchenko A."/>
            <person name="Shiryaev A."/>
            <person name="Soop K."/>
            <person name="Spirin V."/>
            <person name="Szebenyi C."/>
            <person name="Tomsovsky M."/>
            <person name="Tulloss R.E."/>
            <person name="Uehling J."/>
            <person name="Grigoriev I.V."/>
            <person name="Vagvolgyi C."/>
            <person name="Papp T."/>
            <person name="Martin F.M."/>
            <person name="Miettinen O."/>
            <person name="Hibbett D.S."/>
            <person name="Nagy L.G."/>
        </authorList>
    </citation>
    <scope>NUCLEOTIDE SEQUENCE [LARGE SCALE GENOMIC DNA]</scope>
    <source>
        <strain evidence="2 3">CBS 121175</strain>
    </source>
</reference>
<dbReference type="Proteomes" id="UP000307440">
    <property type="component" value="Unassembled WGS sequence"/>
</dbReference>
<accession>A0A5C3KJV0</accession>
<dbReference type="EMBL" id="ML210298">
    <property type="protein sequence ID" value="TFK20490.1"/>
    <property type="molecule type" value="Genomic_DNA"/>
</dbReference>
<keyword evidence="3" id="KW-1185">Reference proteome</keyword>
<dbReference type="AlphaFoldDB" id="A0A5C3KJV0"/>
<name>A0A5C3KJV0_COPMA</name>
<feature type="region of interest" description="Disordered" evidence="1">
    <location>
        <begin position="165"/>
        <end position="186"/>
    </location>
</feature>
<evidence type="ECO:0000256" key="1">
    <source>
        <dbReference type="SAM" id="MobiDB-lite"/>
    </source>
</evidence>
<evidence type="ECO:0000313" key="2">
    <source>
        <dbReference type="EMBL" id="TFK20490.1"/>
    </source>
</evidence>